<feature type="transmembrane region" description="Helical" evidence="1">
    <location>
        <begin position="101"/>
        <end position="122"/>
    </location>
</feature>
<feature type="transmembrane region" description="Helical" evidence="1">
    <location>
        <begin position="208"/>
        <end position="227"/>
    </location>
</feature>
<keyword evidence="1" id="KW-0472">Membrane</keyword>
<evidence type="ECO:0000259" key="3">
    <source>
        <dbReference type="Pfam" id="PF14219"/>
    </source>
</evidence>
<feature type="domain" description="DUF4328" evidence="3">
    <location>
        <begin position="89"/>
        <end position="231"/>
    </location>
</feature>
<dbReference type="RefSeq" id="WP_123233363.1">
    <property type="nucleotide sequence ID" value="NZ_RJSG01000002.1"/>
</dbReference>
<feature type="transmembrane region" description="Helical" evidence="1">
    <location>
        <begin position="137"/>
        <end position="153"/>
    </location>
</feature>
<evidence type="ECO:0000313" key="4">
    <source>
        <dbReference type="EMBL" id="RNL78861.1"/>
    </source>
</evidence>
<evidence type="ECO:0000256" key="1">
    <source>
        <dbReference type="SAM" id="Phobius"/>
    </source>
</evidence>
<dbReference type="OrthoDB" id="4174975at2"/>
<comment type="caution">
    <text evidence="4">The sequence shown here is derived from an EMBL/GenBank/DDBJ whole genome shotgun (WGS) entry which is preliminary data.</text>
</comment>
<dbReference type="AlphaFoldDB" id="A0A3N0DTM0"/>
<dbReference type="EMBL" id="RJSG01000002">
    <property type="protein sequence ID" value="RNL78861.1"/>
    <property type="molecule type" value="Genomic_DNA"/>
</dbReference>
<feature type="transmembrane region" description="Helical" evidence="1">
    <location>
        <begin position="57"/>
        <end position="80"/>
    </location>
</feature>
<dbReference type="InterPro" id="IPR025565">
    <property type="entry name" value="DUF4328"/>
</dbReference>
<name>A0A3N0DTM0_9ACTN</name>
<keyword evidence="1" id="KW-1133">Transmembrane helix</keyword>
<sequence length="247" mass="26659">MTTTPDSPQPGWYPDPQVPGRIRFWNGAAWTEEHAPVPGPDQPVGYRFALLGQGVRAGLLLSVLIAIGEVGLYAWGLSMFDEAVATGDIDRLSRFDDLHSVLRVSGSIVFVVTGILWVIWQYQLARSAAPGELDRTAGWHLGSWFIPFANLVMPFQNLRDLWRKFVTPASTAIIGWWWAATLATNVFLRVASSGDDPGLDALKAEVSWWLASSVIGIAAAVLALVIINRLTVAGLAKSAAGGRPGPS</sequence>
<dbReference type="Proteomes" id="UP000277094">
    <property type="component" value="Unassembled WGS sequence"/>
</dbReference>
<reference evidence="4 5" key="1">
    <citation type="submission" date="2018-11" db="EMBL/GenBank/DDBJ databases">
        <authorList>
            <person name="Li F."/>
        </authorList>
    </citation>
    <scope>NUCLEOTIDE SEQUENCE [LARGE SCALE GENOMIC DNA]</scope>
    <source>
        <strain evidence="4 5">KIS18-7</strain>
    </source>
</reference>
<feature type="domain" description="DUF2510" evidence="2">
    <location>
        <begin position="10"/>
        <end position="40"/>
    </location>
</feature>
<evidence type="ECO:0000313" key="5">
    <source>
        <dbReference type="Proteomes" id="UP000277094"/>
    </source>
</evidence>
<feature type="transmembrane region" description="Helical" evidence="1">
    <location>
        <begin position="165"/>
        <end position="188"/>
    </location>
</feature>
<protein>
    <submittedName>
        <fullName evidence="4">DUF4328 domain-containing protein</fullName>
    </submittedName>
</protein>
<dbReference type="Pfam" id="PF10708">
    <property type="entry name" value="DUF2510"/>
    <property type="match status" value="1"/>
</dbReference>
<dbReference type="Pfam" id="PF14219">
    <property type="entry name" value="DUF4328"/>
    <property type="match status" value="1"/>
</dbReference>
<accession>A0A3N0DTM0</accession>
<evidence type="ECO:0000259" key="2">
    <source>
        <dbReference type="Pfam" id="PF10708"/>
    </source>
</evidence>
<proteinExistence type="predicted"/>
<keyword evidence="1" id="KW-0812">Transmembrane</keyword>
<organism evidence="4 5">
    <name type="scientific">Nocardioides marmorisolisilvae</name>
    <dbReference type="NCBI Taxonomy" id="1542737"/>
    <lineage>
        <taxon>Bacteria</taxon>
        <taxon>Bacillati</taxon>
        <taxon>Actinomycetota</taxon>
        <taxon>Actinomycetes</taxon>
        <taxon>Propionibacteriales</taxon>
        <taxon>Nocardioidaceae</taxon>
        <taxon>Nocardioides</taxon>
    </lineage>
</organism>
<keyword evidence="5" id="KW-1185">Reference proteome</keyword>
<gene>
    <name evidence="4" type="ORF">EFL95_07300</name>
</gene>
<dbReference type="InterPro" id="IPR018929">
    <property type="entry name" value="DUF2510"/>
</dbReference>